<organism evidence="1 2">
    <name type="scientific">Clostridium paridis</name>
    <dbReference type="NCBI Taxonomy" id="2803863"/>
    <lineage>
        <taxon>Bacteria</taxon>
        <taxon>Bacillati</taxon>
        <taxon>Bacillota</taxon>
        <taxon>Clostridia</taxon>
        <taxon>Eubacteriales</taxon>
        <taxon>Clostridiaceae</taxon>
        <taxon>Clostridium</taxon>
    </lineage>
</organism>
<sequence length="137" mass="15854">MIILKKLFDETYGNNRSIWYLFEEGDNSIQYIFSEPDEYGGRMIISNDYSILADSLKELIDEDLKNVNETNPGETHWIFYTSKVDGDAIGDKVRFSILVRLKNGRYSCNINISDYIFATSFDEVIKIKDIIEASLNQ</sequence>
<proteinExistence type="predicted"/>
<evidence type="ECO:0000313" key="2">
    <source>
        <dbReference type="Proteomes" id="UP000623681"/>
    </source>
</evidence>
<dbReference type="EMBL" id="JAESWA010000020">
    <property type="protein sequence ID" value="MBL4931586.1"/>
    <property type="molecule type" value="Genomic_DNA"/>
</dbReference>
<accession>A0A937K2M8</accession>
<evidence type="ECO:0000313" key="1">
    <source>
        <dbReference type="EMBL" id="MBL4931586.1"/>
    </source>
</evidence>
<name>A0A937K2M8_9CLOT</name>
<dbReference type="Proteomes" id="UP000623681">
    <property type="component" value="Unassembled WGS sequence"/>
</dbReference>
<keyword evidence="2" id="KW-1185">Reference proteome</keyword>
<reference evidence="1" key="1">
    <citation type="submission" date="2021-01" db="EMBL/GenBank/DDBJ databases">
        <title>Genome public.</title>
        <authorList>
            <person name="Liu C."/>
            <person name="Sun Q."/>
        </authorList>
    </citation>
    <scope>NUCLEOTIDE SEQUENCE</scope>
    <source>
        <strain evidence="1">YIM B02565</strain>
    </source>
</reference>
<dbReference type="AlphaFoldDB" id="A0A937K2M8"/>
<comment type="caution">
    <text evidence="1">The sequence shown here is derived from an EMBL/GenBank/DDBJ whole genome shotgun (WGS) entry which is preliminary data.</text>
</comment>
<protein>
    <submittedName>
        <fullName evidence="1">Uncharacterized protein</fullName>
    </submittedName>
</protein>
<gene>
    <name evidence="1" type="ORF">JK634_07195</name>
</gene>